<dbReference type="Pfam" id="PF01428">
    <property type="entry name" value="zf-AN1"/>
    <property type="match status" value="2"/>
</dbReference>
<dbReference type="Gene3D" id="4.10.1110.10">
    <property type="entry name" value="AN1-like Zinc finger"/>
    <property type="match status" value="2"/>
</dbReference>
<dbReference type="PANTHER" id="PTHR14677">
    <property type="entry name" value="ARSENITE INDUCUBLE RNA ASSOCIATED PROTEIN AIP-1-RELATED"/>
    <property type="match status" value="1"/>
</dbReference>
<protein>
    <recommendedName>
        <fullName evidence="5">AN1-type domain-containing protein</fullName>
    </recommendedName>
</protein>
<evidence type="ECO:0000256" key="1">
    <source>
        <dbReference type="ARBA" id="ARBA00022723"/>
    </source>
</evidence>
<dbReference type="PROSITE" id="PS51039">
    <property type="entry name" value="ZF_AN1"/>
    <property type="match status" value="1"/>
</dbReference>
<reference evidence="6" key="1">
    <citation type="journal article" date="2019" name="Environ. Microbiol.">
        <title>Fungal ecological strategies reflected in gene transcription - a case study of two litter decomposers.</title>
        <authorList>
            <person name="Barbi F."/>
            <person name="Kohler A."/>
            <person name="Barry K."/>
            <person name="Baskaran P."/>
            <person name="Daum C."/>
            <person name="Fauchery L."/>
            <person name="Ihrmark K."/>
            <person name="Kuo A."/>
            <person name="LaButti K."/>
            <person name="Lipzen A."/>
            <person name="Morin E."/>
            <person name="Grigoriev I.V."/>
            <person name="Henrissat B."/>
            <person name="Lindahl B."/>
            <person name="Martin F."/>
        </authorList>
    </citation>
    <scope>NUCLEOTIDE SEQUENCE</scope>
    <source>
        <strain evidence="6">JB14</strain>
    </source>
</reference>
<evidence type="ECO:0000313" key="7">
    <source>
        <dbReference type="Proteomes" id="UP000799118"/>
    </source>
</evidence>
<dbReference type="EMBL" id="ML769684">
    <property type="protein sequence ID" value="KAE9389748.1"/>
    <property type="molecule type" value="Genomic_DNA"/>
</dbReference>
<dbReference type="SUPFAM" id="SSF118310">
    <property type="entry name" value="AN1-like Zinc finger"/>
    <property type="match status" value="2"/>
</dbReference>
<dbReference type="Proteomes" id="UP000799118">
    <property type="component" value="Unassembled WGS sequence"/>
</dbReference>
<dbReference type="SMART" id="SM00154">
    <property type="entry name" value="ZnF_AN1"/>
    <property type="match status" value="1"/>
</dbReference>
<dbReference type="InterPro" id="IPR035896">
    <property type="entry name" value="AN1-like_Znf"/>
</dbReference>
<dbReference type="AlphaFoldDB" id="A0A6A4GVE9"/>
<dbReference type="PANTHER" id="PTHR14677:SF20">
    <property type="entry name" value="ZINC FINGER AN1-TYPE CONTAINING 2A-RELATED"/>
    <property type="match status" value="1"/>
</dbReference>
<sequence length="257" mass="28338">MSGLLNVGNRCSVCSQIDFLPIPCPSCQSTFCKDHIRAEDHSCPAAKRSDLSESSTKLQKCALDGCKNPSLNAYGSLSGKPTCTSCQGSFCVEHREPSLHNCSPTETSLPTKNETARALLAKNFSDATRPNASVKRRIGKPPTDPTKLAQLELMKMRQRASALDPKQQKSSIPADKRRFFKASMREKPTRDLWIEQSLSTGKAFDLLATLFGISNDETDKYQLCKMSDNAEQPVPLQYDKPLADQVEDCEELMISSA</sequence>
<proteinExistence type="predicted"/>
<evidence type="ECO:0000313" key="6">
    <source>
        <dbReference type="EMBL" id="KAE9389748.1"/>
    </source>
</evidence>
<keyword evidence="7" id="KW-1185">Reference proteome</keyword>
<evidence type="ECO:0000256" key="4">
    <source>
        <dbReference type="PROSITE-ProRule" id="PRU00449"/>
    </source>
</evidence>
<organism evidence="6 7">
    <name type="scientific">Gymnopus androsaceus JB14</name>
    <dbReference type="NCBI Taxonomy" id="1447944"/>
    <lineage>
        <taxon>Eukaryota</taxon>
        <taxon>Fungi</taxon>
        <taxon>Dikarya</taxon>
        <taxon>Basidiomycota</taxon>
        <taxon>Agaricomycotina</taxon>
        <taxon>Agaricomycetes</taxon>
        <taxon>Agaricomycetidae</taxon>
        <taxon>Agaricales</taxon>
        <taxon>Marasmiineae</taxon>
        <taxon>Omphalotaceae</taxon>
        <taxon>Gymnopus</taxon>
    </lineage>
</organism>
<name>A0A6A4GVE9_9AGAR</name>
<feature type="domain" description="AN1-type" evidence="5">
    <location>
        <begin position="5"/>
        <end position="51"/>
    </location>
</feature>
<keyword evidence="3" id="KW-0862">Zinc</keyword>
<evidence type="ECO:0000259" key="5">
    <source>
        <dbReference type="PROSITE" id="PS51039"/>
    </source>
</evidence>
<accession>A0A6A4GVE9</accession>
<dbReference type="GO" id="GO:0005737">
    <property type="term" value="C:cytoplasm"/>
    <property type="evidence" value="ECO:0007669"/>
    <property type="project" value="TreeGrafter"/>
</dbReference>
<keyword evidence="2 4" id="KW-0863">Zinc-finger</keyword>
<dbReference type="InterPro" id="IPR000058">
    <property type="entry name" value="Znf_AN1"/>
</dbReference>
<keyword evidence="1" id="KW-0479">Metal-binding</keyword>
<dbReference type="GO" id="GO:0008270">
    <property type="term" value="F:zinc ion binding"/>
    <property type="evidence" value="ECO:0007669"/>
    <property type="project" value="UniProtKB-KW"/>
</dbReference>
<gene>
    <name evidence="6" type="ORF">BT96DRAFT_1002950</name>
</gene>
<evidence type="ECO:0000256" key="3">
    <source>
        <dbReference type="ARBA" id="ARBA00022833"/>
    </source>
</evidence>
<evidence type="ECO:0000256" key="2">
    <source>
        <dbReference type="ARBA" id="ARBA00022771"/>
    </source>
</evidence>
<dbReference type="OrthoDB" id="431929at2759"/>